<keyword evidence="7" id="KW-0675">Receptor</keyword>
<evidence type="ECO:0000256" key="8">
    <source>
        <dbReference type="ARBA" id="ARBA00023180"/>
    </source>
</evidence>
<accession>A0AAV8VXS2</accession>
<evidence type="ECO:0000256" key="1">
    <source>
        <dbReference type="ARBA" id="ARBA00004651"/>
    </source>
</evidence>
<evidence type="ECO:0000256" key="5">
    <source>
        <dbReference type="ARBA" id="ARBA00023040"/>
    </source>
</evidence>
<evidence type="ECO:0000256" key="10">
    <source>
        <dbReference type="SAM" id="Phobius"/>
    </source>
</evidence>
<dbReference type="GO" id="GO:0004930">
    <property type="term" value="F:G protein-coupled receptor activity"/>
    <property type="evidence" value="ECO:0007669"/>
    <property type="project" value="UniProtKB-KW"/>
</dbReference>
<proteinExistence type="predicted"/>
<dbReference type="GO" id="GO:0007189">
    <property type="term" value="P:adenylate cyclase-activating G protein-coupled receptor signaling pathway"/>
    <property type="evidence" value="ECO:0007669"/>
    <property type="project" value="TreeGrafter"/>
</dbReference>
<name>A0AAV8VXS2_9CUCU</name>
<keyword evidence="6 10" id="KW-0472">Membrane</keyword>
<dbReference type="InterPro" id="IPR008365">
    <property type="entry name" value="Prostanoid_rcpt"/>
</dbReference>
<dbReference type="PANTHER" id="PTHR11866">
    <property type="entry name" value="G-PROTEIN COUPLED RECEPTOR FAMILY 1 MEMBER"/>
    <property type="match status" value="1"/>
</dbReference>
<dbReference type="InterPro" id="IPR000276">
    <property type="entry name" value="GPCR_Rhodpsn"/>
</dbReference>
<keyword evidence="3 10" id="KW-0812">Transmembrane</keyword>
<dbReference type="PANTHER" id="PTHR11866:SF16">
    <property type="entry name" value="PROSTAGLANDIN E2 RECEPTOR EP4 SUBTYPE-LIKE PROTEIN"/>
    <property type="match status" value="1"/>
</dbReference>
<evidence type="ECO:0008006" key="13">
    <source>
        <dbReference type="Google" id="ProtNLM"/>
    </source>
</evidence>
<keyword evidence="4 10" id="KW-1133">Transmembrane helix</keyword>
<keyword evidence="9" id="KW-0807">Transducer</keyword>
<protein>
    <recommendedName>
        <fullName evidence="13">G-protein coupled receptors family 1 profile domain-containing protein</fullName>
    </recommendedName>
</protein>
<keyword evidence="2" id="KW-1003">Cell membrane</keyword>
<evidence type="ECO:0000256" key="6">
    <source>
        <dbReference type="ARBA" id="ARBA00023136"/>
    </source>
</evidence>
<dbReference type="AlphaFoldDB" id="A0AAV8VXS2"/>
<keyword evidence="12" id="KW-1185">Reference proteome</keyword>
<evidence type="ECO:0000256" key="7">
    <source>
        <dbReference type="ARBA" id="ARBA00023170"/>
    </source>
</evidence>
<dbReference type="GO" id="GO:0005886">
    <property type="term" value="C:plasma membrane"/>
    <property type="evidence" value="ECO:0007669"/>
    <property type="project" value="UniProtKB-SubCell"/>
</dbReference>
<evidence type="ECO:0000313" key="11">
    <source>
        <dbReference type="EMBL" id="KAJ8918667.1"/>
    </source>
</evidence>
<dbReference type="GO" id="GO:0007204">
    <property type="term" value="P:positive regulation of cytosolic calcium ion concentration"/>
    <property type="evidence" value="ECO:0007669"/>
    <property type="project" value="TreeGrafter"/>
</dbReference>
<dbReference type="Proteomes" id="UP001159042">
    <property type="component" value="Unassembled WGS sequence"/>
</dbReference>
<evidence type="ECO:0000313" key="12">
    <source>
        <dbReference type="Proteomes" id="UP001159042"/>
    </source>
</evidence>
<feature type="transmembrane region" description="Helical" evidence="10">
    <location>
        <begin position="32"/>
        <end position="55"/>
    </location>
</feature>
<evidence type="ECO:0000256" key="9">
    <source>
        <dbReference type="ARBA" id="ARBA00023224"/>
    </source>
</evidence>
<keyword evidence="8" id="KW-0325">Glycoprotein</keyword>
<gene>
    <name evidence="11" type="ORF">NQ315_014986</name>
</gene>
<evidence type="ECO:0000256" key="4">
    <source>
        <dbReference type="ARBA" id="ARBA00022989"/>
    </source>
</evidence>
<evidence type="ECO:0000256" key="3">
    <source>
        <dbReference type="ARBA" id="ARBA00022692"/>
    </source>
</evidence>
<comment type="caution">
    <text evidence="11">The sequence shown here is derived from an EMBL/GenBank/DDBJ whole genome shotgun (WGS) entry which is preliminary data.</text>
</comment>
<evidence type="ECO:0000256" key="2">
    <source>
        <dbReference type="ARBA" id="ARBA00022475"/>
    </source>
</evidence>
<organism evidence="11 12">
    <name type="scientific">Exocentrus adspersus</name>
    <dbReference type="NCBI Taxonomy" id="1586481"/>
    <lineage>
        <taxon>Eukaryota</taxon>
        <taxon>Metazoa</taxon>
        <taxon>Ecdysozoa</taxon>
        <taxon>Arthropoda</taxon>
        <taxon>Hexapoda</taxon>
        <taxon>Insecta</taxon>
        <taxon>Pterygota</taxon>
        <taxon>Neoptera</taxon>
        <taxon>Endopterygota</taxon>
        <taxon>Coleoptera</taxon>
        <taxon>Polyphaga</taxon>
        <taxon>Cucujiformia</taxon>
        <taxon>Chrysomeloidea</taxon>
        <taxon>Cerambycidae</taxon>
        <taxon>Lamiinae</taxon>
        <taxon>Acanthocinini</taxon>
        <taxon>Exocentrus</taxon>
    </lineage>
</organism>
<dbReference type="PROSITE" id="PS00237">
    <property type="entry name" value="G_PROTEIN_RECEP_F1_1"/>
    <property type="match status" value="1"/>
</dbReference>
<dbReference type="Gene3D" id="1.20.1070.10">
    <property type="entry name" value="Rhodopsin 7-helix transmembrane proteins"/>
    <property type="match status" value="1"/>
</dbReference>
<feature type="non-terminal residue" evidence="11">
    <location>
        <position position="1"/>
    </location>
</feature>
<dbReference type="SUPFAM" id="SSF81321">
    <property type="entry name" value="Family A G protein-coupled receptor-like"/>
    <property type="match status" value="1"/>
</dbReference>
<keyword evidence="5" id="KW-0297">G-protein coupled receptor</keyword>
<reference evidence="11 12" key="1">
    <citation type="journal article" date="2023" name="Insect Mol. Biol.">
        <title>Genome sequencing provides insights into the evolution of gene families encoding plant cell wall-degrading enzymes in longhorned beetles.</title>
        <authorList>
            <person name="Shin N.R."/>
            <person name="Okamura Y."/>
            <person name="Kirsch R."/>
            <person name="Pauchet Y."/>
        </authorList>
    </citation>
    <scope>NUCLEOTIDE SEQUENCE [LARGE SCALE GENOMIC DNA]</scope>
    <source>
        <strain evidence="11">EAD_L_NR</strain>
    </source>
</reference>
<feature type="transmembrane region" description="Helical" evidence="10">
    <location>
        <begin position="67"/>
        <end position="88"/>
    </location>
</feature>
<comment type="subcellular location">
    <subcellularLocation>
        <location evidence="1">Cell membrane</location>
        <topology evidence="1">Multi-pass membrane protein</topology>
    </subcellularLocation>
</comment>
<sequence>QQYFFLVGAAGNSVSLCILHKTAKRRNRKHVFLLRCLAANDLLAQLGMLLLIHLTKQKVLPCHWSCIGFVLIRAFGLGSGCVALVMALDRWFALTRPFYYHQFIIMSHESPFKEIHKFASDVHLPILNWVSKFMKECQLGYKIERKLRLWKLRWS</sequence>
<dbReference type="EMBL" id="JANEYG010000023">
    <property type="protein sequence ID" value="KAJ8918667.1"/>
    <property type="molecule type" value="Genomic_DNA"/>
</dbReference>